<comment type="caution">
    <text evidence="2">The sequence shown here is derived from an EMBL/GenBank/DDBJ whole genome shotgun (WGS) entry which is preliminary data.</text>
</comment>
<protein>
    <submittedName>
        <fullName evidence="2">Uncharacterized protein</fullName>
    </submittedName>
</protein>
<dbReference type="EMBL" id="JACXVP010000280">
    <property type="protein sequence ID" value="KAG5568015.1"/>
    <property type="molecule type" value="Genomic_DNA"/>
</dbReference>
<name>A0A9J5VY67_SOLCO</name>
<evidence type="ECO:0000313" key="3">
    <source>
        <dbReference type="Proteomes" id="UP000824120"/>
    </source>
</evidence>
<keyword evidence="3" id="KW-1185">Reference proteome</keyword>
<organism evidence="2 3">
    <name type="scientific">Solanum commersonii</name>
    <name type="common">Commerson's wild potato</name>
    <name type="synonym">Commerson's nightshade</name>
    <dbReference type="NCBI Taxonomy" id="4109"/>
    <lineage>
        <taxon>Eukaryota</taxon>
        <taxon>Viridiplantae</taxon>
        <taxon>Streptophyta</taxon>
        <taxon>Embryophyta</taxon>
        <taxon>Tracheophyta</taxon>
        <taxon>Spermatophyta</taxon>
        <taxon>Magnoliopsida</taxon>
        <taxon>eudicotyledons</taxon>
        <taxon>Gunneridae</taxon>
        <taxon>Pentapetalae</taxon>
        <taxon>asterids</taxon>
        <taxon>lamiids</taxon>
        <taxon>Solanales</taxon>
        <taxon>Solanaceae</taxon>
        <taxon>Solanoideae</taxon>
        <taxon>Solaneae</taxon>
        <taxon>Solanum</taxon>
    </lineage>
</organism>
<proteinExistence type="predicted"/>
<evidence type="ECO:0000313" key="2">
    <source>
        <dbReference type="EMBL" id="KAG5568015.1"/>
    </source>
</evidence>
<feature type="non-terminal residue" evidence="2">
    <location>
        <position position="1"/>
    </location>
</feature>
<dbReference type="Proteomes" id="UP000824120">
    <property type="component" value="Unassembled WGS sequence"/>
</dbReference>
<dbReference type="AlphaFoldDB" id="A0A9J5VY67"/>
<evidence type="ECO:0000256" key="1">
    <source>
        <dbReference type="SAM" id="MobiDB-lite"/>
    </source>
</evidence>
<sequence>ADYRPKKSKQNSKNSKLCDEGSSDNSVSVGEDVSRRKSVLHSVKWDRIILDEASHTFTDSCIMLLFSSIASLMNAHSAVPGLTNVHTTSSGGINILKTFSE</sequence>
<accession>A0A9J5VY67</accession>
<reference evidence="2" key="1">
    <citation type="submission" date="2020-09" db="EMBL/GenBank/DDBJ databases">
        <title>De no assembly of potato wild relative species, Solanum commersonii.</title>
        <authorList>
            <person name="Cho K."/>
        </authorList>
    </citation>
    <scope>NUCLEOTIDE SEQUENCE</scope>
    <source>
        <strain evidence="2">LZ3.2</strain>
        <tissue evidence="2">Leaf</tissue>
    </source>
</reference>
<feature type="compositionally biased region" description="Basic residues" evidence="1">
    <location>
        <begin position="1"/>
        <end position="10"/>
    </location>
</feature>
<feature type="region of interest" description="Disordered" evidence="1">
    <location>
        <begin position="1"/>
        <end position="32"/>
    </location>
</feature>
<gene>
    <name evidence="2" type="ORF">H5410_064964</name>
</gene>